<dbReference type="Proteomes" id="UP000006055">
    <property type="component" value="Chromosome"/>
</dbReference>
<evidence type="ECO:0000313" key="3">
    <source>
        <dbReference type="Proteomes" id="UP000006055"/>
    </source>
</evidence>
<name>I4C7U5_DESTA</name>
<feature type="chain" id="PRO_5003687208" description="RHS repeat protein" evidence="1">
    <location>
        <begin position="28"/>
        <end position="96"/>
    </location>
</feature>
<proteinExistence type="predicted"/>
<keyword evidence="1" id="KW-0732">Signal</keyword>
<protein>
    <recommendedName>
        <fullName evidence="4">RHS repeat protein</fullName>
    </recommendedName>
</protein>
<feature type="signal peptide" evidence="1">
    <location>
        <begin position="1"/>
        <end position="27"/>
    </location>
</feature>
<reference evidence="3" key="1">
    <citation type="submission" date="2012-06" db="EMBL/GenBank/DDBJ databases">
        <title>Complete sequence of chromosome of Desulfomonile tiedjei DSM 6799.</title>
        <authorList>
            <person name="Lucas S."/>
            <person name="Copeland A."/>
            <person name="Lapidus A."/>
            <person name="Glavina del Rio T."/>
            <person name="Dalin E."/>
            <person name="Tice H."/>
            <person name="Bruce D."/>
            <person name="Goodwin L."/>
            <person name="Pitluck S."/>
            <person name="Peters L."/>
            <person name="Ovchinnikova G."/>
            <person name="Zeytun A."/>
            <person name="Lu M."/>
            <person name="Kyrpides N."/>
            <person name="Mavromatis K."/>
            <person name="Ivanova N."/>
            <person name="Brettin T."/>
            <person name="Detter J.C."/>
            <person name="Han C."/>
            <person name="Larimer F."/>
            <person name="Land M."/>
            <person name="Hauser L."/>
            <person name="Markowitz V."/>
            <person name="Cheng J.-F."/>
            <person name="Hugenholtz P."/>
            <person name="Woyke T."/>
            <person name="Wu D."/>
            <person name="Spring S."/>
            <person name="Schroeder M."/>
            <person name="Brambilla E."/>
            <person name="Klenk H.-P."/>
            <person name="Eisen J.A."/>
        </authorList>
    </citation>
    <scope>NUCLEOTIDE SEQUENCE [LARGE SCALE GENOMIC DNA]</scope>
    <source>
        <strain evidence="3">ATCC 49306 / DSM 6799 / DCB-1</strain>
    </source>
</reference>
<gene>
    <name evidence="2" type="ordered locus">Desti_2967</name>
</gene>
<evidence type="ECO:0000313" key="2">
    <source>
        <dbReference type="EMBL" id="AFM25636.1"/>
    </source>
</evidence>
<dbReference type="HOGENOM" id="CLU_2355206_0_0_7"/>
<organism evidence="2 3">
    <name type="scientific">Desulfomonile tiedjei (strain ATCC 49306 / DSM 6799 / DCB-1)</name>
    <dbReference type="NCBI Taxonomy" id="706587"/>
    <lineage>
        <taxon>Bacteria</taxon>
        <taxon>Pseudomonadati</taxon>
        <taxon>Thermodesulfobacteriota</taxon>
        <taxon>Desulfomonilia</taxon>
        <taxon>Desulfomonilales</taxon>
        <taxon>Desulfomonilaceae</taxon>
        <taxon>Desulfomonile</taxon>
    </lineage>
</organism>
<dbReference type="RefSeq" id="WP_014810773.1">
    <property type="nucleotide sequence ID" value="NC_018025.1"/>
</dbReference>
<dbReference type="KEGG" id="dti:Desti_2967"/>
<dbReference type="AlphaFoldDB" id="I4C7U5"/>
<evidence type="ECO:0008006" key="4">
    <source>
        <dbReference type="Google" id="ProtNLM"/>
    </source>
</evidence>
<sequence length="96" mass="10473">MRYSLIMRFMVLGVVLGMFAVSSGANANDLGNASGLVFTPGKGYSWPAMGGPVTRYMYDAAGRSHLVEVDPFTLEVRRSPVDPNRLEGYSANILER</sequence>
<evidence type="ECO:0000256" key="1">
    <source>
        <dbReference type="SAM" id="SignalP"/>
    </source>
</evidence>
<accession>I4C7U5</accession>
<keyword evidence="3" id="KW-1185">Reference proteome</keyword>
<dbReference type="EMBL" id="CP003360">
    <property type="protein sequence ID" value="AFM25636.1"/>
    <property type="molecule type" value="Genomic_DNA"/>
</dbReference>